<keyword evidence="2 7" id="KW-0813">Transport</keyword>
<reference evidence="9 10" key="1">
    <citation type="submission" date="2019-03" db="EMBL/GenBank/DDBJ databases">
        <title>Genomic Encyclopedia of Type Strains, Phase IV (KMG-IV): sequencing the most valuable type-strain genomes for metagenomic binning, comparative biology and taxonomic classification.</title>
        <authorList>
            <person name="Goeker M."/>
        </authorList>
    </citation>
    <scope>NUCLEOTIDE SEQUENCE [LARGE SCALE GENOMIC DNA]</scope>
    <source>
        <strain evidence="9 10">DSM 104836</strain>
    </source>
</reference>
<feature type="domain" description="ABC transmembrane type-1" evidence="8">
    <location>
        <begin position="91"/>
        <end position="282"/>
    </location>
</feature>
<dbReference type="Proteomes" id="UP000295696">
    <property type="component" value="Unassembled WGS sequence"/>
</dbReference>
<keyword evidence="5 7" id="KW-1133">Transmembrane helix</keyword>
<evidence type="ECO:0000313" key="9">
    <source>
        <dbReference type="EMBL" id="TCS59728.1"/>
    </source>
</evidence>
<name>A0A4R3J1S6_9RHOB</name>
<dbReference type="PROSITE" id="PS50928">
    <property type="entry name" value="ABC_TM1"/>
    <property type="match status" value="1"/>
</dbReference>
<dbReference type="SUPFAM" id="SSF161098">
    <property type="entry name" value="MetI-like"/>
    <property type="match status" value="1"/>
</dbReference>
<comment type="caution">
    <text evidence="9">The sequence shown here is derived from an EMBL/GenBank/DDBJ whole genome shotgun (WGS) entry which is preliminary data.</text>
</comment>
<dbReference type="AlphaFoldDB" id="A0A4R3J1S6"/>
<evidence type="ECO:0000256" key="7">
    <source>
        <dbReference type="RuleBase" id="RU363032"/>
    </source>
</evidence>
<dbReference type="EMBL" id="SLZU01000019">
    <property type="protein sequence ID" value="TCS59728.1"/>
    <property type="molecule type" value="Genomic_DNA"/>
</dbReference>
<organism evidence="9 10">
    <name type="scientific">Primorskyibacter sedentarius</name>
    <dbReference type="NCBI Taxonomy" id="745311"/>
    <lineage>
        <taxon>Bacteria</taxon>
        <taxon>Pseudomonadati</taxon>
        <taxon>Pseudomonadota</taxon>
        <taxon>Alphaproteobacteria</taxon>
        <taxon>Rhodobacterales</taxon>
        <taxon>Roseobacteraceae</taxon>
        <taxon>Primorskyibacter</taxon>
    </lineage>
</organism>
<feature type="transmembrane region" description="Helical" evidence="7">
    <location>
        <begin position="202"/>
        <end position="227"/>
    </location>
</feature>
<feature type="transmembrane region" description="Helical" evidence="7">
    <location>
        <begin position="160"/>
        <end position="181"/>
    </location>
</feature>
<dbReference type="CDD" id="cd06261">
    <property type="entry name" value="TM_PBP2"/>
    <property type="match status" value="1"/>
</dbReference>
<dbReference type="PANTHER" id="PTHR43744:SF3">
    <property type="entry name" value="LACTOSE TRANSPORT SYSTEM PERMEASE PROTEIN LACG"/>
    <property type="match status" value="1"/>
</dbReference>
<evidence type="ECO:0000259" key="8">
    <source>
        <dbReference type="PROSITE" id="PS50928"/>
    </source>
</evidence>
<evidence type="ECO:0000256" key="6">
    <source>
        <dbReference type="ARBA" id="ARBA00023136"/>
    </source>
</evidence>
<feature type="transmembrane region" description="Helical" evidence="7">
    <location>
        <begin position="128"/>
        <end position="148"/>
    </location>
</feature>
<dbReference type="InterPro" id="IPR035906">
    <property type="entry name" value="MetI-like_sf"/>
</dbReference>
<dbReference type="Pfam" id="PF00528">
    <property type="entry name" value="BPD_transp_1"/>
    <property type="match status" value="1"/>
</dbReference>
<comment type="similarity">
    <text evidence="7">Belongs to the binding-protein-dependent transport system permease family.</text>
</comment>
<keyword evidence="6 7" id="KW-0472">Membrane</keyword>
<feature type="transmembrane region" description="Helical" evidence="7">
    <location>
        <begin position="90"/>
        <end position="116"/>
    </location>
</feature>
<evidence type="ECO:0000256" key="1">
    <source>
        <dbReference type="ARBA" id="ARBA00004651"/>
    </source>
</evidence>
<evidence type="ECO:0000256" key="4">
    <source>
        <dbReference type="ARBA" id="ARBA00022692"/>
    </source>
</evidence>
<proteinExistence type="inferred from homology"/>
<feature type="transmembrane region" description="Helical" evidence="7">
    <location>
        <begin position="25"/>
        <end position="52"/>
    </location>
</feature>
<dbReference type="OrthoDB" id="9815445at2"/>
<dbReference type="InterPro" id="IPR000515">
    <property type="entry name" value="MetI-like"/>
</dbReference>
<sequence>MTATADIPATRPVRRRRRRIKPGKLFWTTFHYAMLIFASALVVAPLLIAFFASFKTPLEMMRGEKTDLPADFTHFQNYVEFFERQPVGVAFWNTIFVTVTSLIIITLIGTMAAYVIDRFRFPGRKAILLAYVVVMAVPAITTQVSLYQVMLGLGLVNSKWALIVLYSGADIVSLYIFITFLGAISREIDESARIEGASYFQIYWKVILPLMTPAISTVVILRTIHIYNDFILPYLYTPRVEQSTVSMLLFKASDLMSSATEAILMAGIVIVITPTLVVFLVLQRQIVSGMMRGAVKG</sequence>
<keyword evidence="10" id="KW-1185">Reference proteome</keyword>
<evidence type="ECO:0000313" key="10">
    <source>
        <dbReference type="Proteomes" id="UP000295696"/>
    </source>
</evidence>
<comment type="subcellular location">
    <subcellularLocation>
        <location evidence="1 7">Cell membrane</location>
        <topology evidence="1 7">Multi-pass membrane protein</topology>
    </subcellularLocation>
</comment>
<dbReference type="Gene3D" id="1.10.3720.10">
    <property type="entry name" value="MetI-like"/>
    <property type="match status" value="1"/>
</dbReference>
<dbReference type="RefSeq" id="WP_132247845.1">
    <property type="nucleotide sequence ID" value="NZ_SLZU01000019.1"/>
</dbReference>
<gene>
    <name evidence="9" type="ORF">EDD52_11931</name>
</gene>
<protein>
    <submittedName>
        <fullName evidence="9">Carbohydrate ABC transporter membrane protein 2 (CUT1 family)</fullName>
    </submittedName>
</protein>
<feature type="transmembrane region" description="Helical" evidence="7">
    <location>
        <begin position="262"/>
        <end position="282"/>
    </location>
</feature>
<keyword evidence="4 7" id="KW-0812">Transmembrane</keyword>
<evidence type="ECO:0000256" key="3">
    <source>
        <dbReference type="ARBA" id="ARBA00022475"/>
    </source>
</evidence>
<keyword evidence="3" id="KW-1003">Cell membrane</keyword>
<dbReference type="GO" id="GO:0005886">
    <property type="term" value="C:plasma membrane"/>
    <property type="evidence" value="ECO:0007669"/>
    <property type="project" value="UniProtKB-SubCell"/>
</dbReference>
<dbReference type="PANTHER" id="PTHR43744">
    <property type="entry name" value="ABC TRANSPORTER PERMEASE PROTEIN MG189-RELATED-RELATED"/>
    <property type="match status" value="1"/>
</dbReference>
<evidence type="ECO:0000256" key="5">
    <source>
        <dbReference type="ARBA" id="ARBA00022989"/>
    </source>
</evidence>
<accession>A0A4R3J1S6</accession>
<evidence type="ECO:0000256" key="2">
    <source>
        <dbReference type="ARBA" id="ARBA00022448"/>
    </source>
</evidence>
<dbReference type="GO" id="GO:0055085">
    <property type="term" value="P:transmembrane transport"/>
    <property type="evidence" value="ECO:0007669"/>
    <property type="project" value="InterPro"/>
</dbReference>